<accession>A0A2S6Z096</accession>
<dbReference type="Proteomes" id="UP000238270">
    <property type="component" value="Unassembled WGS sequence"/>
</dbReference>
<protein>
    <recommendedName>
        <fullName evidence="3">R body protein RebB-like protein</fullName>
    </recommendedName>
</protein>
<proteinExistence type="predicted"/>
<evidence type="ECO:0008006" key="3">
    <source>
        <dbReference type="Google" id="ProtNLM"/>
    </source>
</evidence>
<dbReference type="EMBL" id="MIGV01000032">
    <property type="protein sequence ID" value="PPT73989.1"/>
    <property type="molecule type" value="Genomic_DNA"/>
</dbReference>
<gene>
    <name evidence="1" type="ORF">XaplCFBP3122_18285</name>
</gene>
<name>A0A2S6Z096_9XANT</name>
<comment type="caution">
    <text evidence="1">The sequence shown here is derived from an EMBL/GenBank/DDBJ whole genome shotgun (WGS) entry which is preliminary data.</text>
</comment>
<dbReference type="AlphaFoldDB" id="A0A2S6Z096"/>
<sequence length="62" mass="6519">MFQNAVSAQQQQNTLGQAASSQGVMHTYSLDTAASAADGEKVARAGVVDNLTSLFTELNAFR</sequence>
<organism evidence="1 2">
    <name type="scientific">Xanthomonas arboricola pv. populi</name>
    <dbReference type="NCBI Taxonomy" id="487823"/>
    <lineage>
        <taxon>Bacteria</taxon>
        <taxon>Pseudomonadati</taxon>
        <taxon>Pseudomonadota</taxon>
        <taxon>Gammaproteobacteria</taxon>
        <taxon>Lysobacterales</taxon>
        <taxon>Lysobacteraceae</taxon>
        <taxon>Xanthomonas</taxon>
    </lineage>
</organism>
<evidence type="ECO:0000313" key="2">
    <source>
        <dbReference type="Proteomes" id="UP000238270"/>
    </source>
</evidence>
<dbReference type="Pfam" id="PF11747">
    <property type="entry name" value="RebB"/>
    <property type="match status" value="1"/>
</dbReference>
<evidence type="ECO:0000313" key="1">
    <source>
        <dbReference type="EMBL" id="PPT73989.1"/>
    </source>
</evidence>
<dbReference type="InterPro" id="IPR021070">
    <property type="entry name" value="Killing_trait_RebB"/>
</dbReference>
<reference evidence="1 2" key="1">
    <citation type="submission" date="2016-08" db="EMBL/GenBank/DDBJ databases">
        <title>Evolution of the type three secretion system and type three effector repertoires in Xanthomonas.</title>
        <authorList>
            <person name="Merda D."/>
            <person name="Briand M."/>
            <person name="Bosis E."/>
            <person name="Rousseau C."/>
            <person name="Portier P."/>
            <person name="Jacques M.-A."/>
            <person name="Fischer-Le Saux M."/>
        </authorList>
    </citation>
    <scope>NUCLEOTIDE SEQUENCE [LARGE SCALE GENOMIC DNA]</scope>
    <source>
        <strain evidence="1 2">CFBP 3122</strain>
    </source>
</reference>